<organism evidence="1">
    <name type="scientific">uncultured Nocardioides sp</name>
    <dbReference type="NCBI Taxonomy" id="198441"/>
    <lineage>
        <taxon>Bacteria</taxon>
        <taxon>Bacillati</taxon>
        <taxon>Actinomycetota</taxon>
        <taxon>Actinomycetes</taxon>
        <taxon>Propionibacteriales</taxon>
        <taxon>Nocardioidaceae</taxon>
        <taxon>Nocardioides</taxon>
        <taxon>environmental samples</taxon>
    </lineage>
</organism>
<evidence type="ECO:0008006" key="2">
    <source>
        <dbReference type="Google" id="ProtNLM"/>
    </source>
</evidence>
<dbReference type="InterPro" id="IPR023393">
    <property type="entry name" value="START-like_dom_sf"/>
</dbReference>
<dbReference type="SUPFAM" id="SSF55961">
    <property type="entry name" value="Bet v1-like"/>
    <property type="match status" value="1"/>
</dbReference>
<proteinExistence type="predicted"/>
<dbReference type="Pfam" id="PF10604">
    <property type="entry name" value="Polyketide_cyc2"/>
    <property type="match status" value="1"/>
</dbReference>
<dbReference type="InterPro" id="IPR019587">
    <property type="entry name" value="Polyketide_cyclase/dehydratase"/>
</dbReference>
<evidence type="ECO:0000313" key="1">
    <source>
        <dbReference type="EMBL" id="CAA9370049.1"/>
    </source>
</evidence>
<reference evidence="1" key="1">
    <citation type="submission" date="2020-02" db="EMBL/GenBank/DDBJ databases">
        <authorList>
            <person name="Meier V. D."/>
        </authorList>
    </citation>
    <scope>NUCLEOTIDE SEQUENCE</scope>
    <source>
        <strain evidence="1">AVDCRST_MAG32</strain>
    </source>
</reference>
<dbReference type="AlphaFoldDB" id="A0A6J4MVJ9"/>
<protein>
    <recommendedName>
        <fullName evidence="2">Polyketide cyclase/dehydrase</fullName>
    </recommendedName>
</protein>
<dbReference type="EMBL" id="CADCUM010000027">
    <property type="protein sequence ID" value="CAA9370049.1"/>
    <property type="molecule type" value="Genomic_DNA"/>
</dbReference>
<gene>
    <name evidence="1" type="ORF">AVDCRST_MAG32-624</name>
</gene>
<name>A0A6J4MVJ9_9ACTN</name>
<dbReference type="Gene3D" id="3.30.530.20">
    <property type="match status" value="1"/>
</dbReference>
<accession>A0A6J4MVJ9</accession>
<sequence>MPHIERTITVPGGDLDSIWAYLADFTTTEEWDPPTRSTRRVQGDGGVGTTYHNVSTFLGKETEATYTVAAHEPPRRLELEGEASSMRLHDTITVEQQGADVVVTYRAEFHPQGAAKLATPLLPAGLKVLGDSAAQQMEECLRRRFSPS</sequence>